<reference evidence="2" key="1">
    <citation type="submission" date="2016-11" db="UniProtKB">
        <authorList>
            <consortium name="WormBaseParasite"/>
        </authorList>
    </citation>
    <scope>IDENTIFICATION</scope>
</reference>
<dbReference type="AlphaFoldDB" id="A0A1I8AV40"/>
<keyword evidence="1" id="KW-1185">Reference proteome</keyword>
<proteinExistence type="predicted"/>
<evidence type="ECO:0000313" key="1">
    <source>
        <dbReference type="Proteomes" id="UP000095287"/>
    </source>
</evidence>
<dbReference type="Proteomes" id="UP000095287">
    <property type="component" value="Unplaced"/>
</dbReference>
<evidence type="ECO:0000313" key="2">
    <source>
        <dbReference type="WBParaSite" id="L893_g9492.t1"/>
    </source>
</evidence>
<sequence>MGKRVISVVFLTFLVGDIGTTVSLGFHSFWEPVDGWTGGRAYGILRRPTASHCIIVGTTTSSNLLLYPTCEHSNPDSLKIFTGRGNLAKMVLLVVTRGFPRPWLVFGLEGFYPNMLVFIQKGSVETCPESIETGVIPGLQCRWPQG</sequence>
<accession>A0A1I8AV40</accession>
<organism evidence="1 2">
    <name type="scientific">Steinernema glaseri</name>
    <dbReference type="NCBI Taxonomy" id="37863"/>
    <lineage>
        <taxon>Eukaryota</taxon>
        <taxon>Metazoa</taxon>
        <taxon>Ecdysozoa</taxon>
        <taxon>Nematoda</taxon>
        <taxon>Chromadorea</taxon>
        <taxon>Rhabditida</taxon>
        <taxon>Tylenchina</taxon>
        <taxon>Panagrolaimomorpha</taxon>
        <taxon>Strongyloidoidea</taxon>
        <taxon>Steinernematidae</taxon>
        <taxon>Steinernema</taxon>
    </lineage>
</organism>
<protein>
    <submittedName>
        <fullName evidence="2">Secreted protein</fullName>
    </submittedName>
</protein>
<dbReference type="WBParaSite" id="L893_g9492.t1">
    <property type="protein sequence ID" value="L893_g9492.t1"/>
    <property type="gene ID" value="L893_g9492"/>
</dbReference>
<name>A0A1I8AV40_9BILA</name>